<dbReference type="InterPro" id="IPR014710">
    <property type="entry name" value="RmlC-like_jellyroll"/>
</dbReference>
<dbReference type="InterPro" id="IPR018060">
    <property type="entry name" value="HTH_AraC"/>
</dbReference>
<sequence length="296" mass="35109">MEPEKSDKPLSTSVVVSDKEMRYELPFTELDNILYIGINTNEDWTVRTHYHDHFEFCYLDQGELTYFIDKSLYHINQGELFITKPEERHYGLTDGISHFRLYYLGFKLDMLRAIEGEYYGIGVDRVILDEDHQIKRLFEQIIGEVRNKQQGSTEMVQGLFLQLLATLLRMHVDVSILGDNKPKTLKPIIIKVMDFLQEEIRYDHKIEDIAEKLHISRSHLAREFKSTTGMTIGEYIRNLCLDKAKYQLRETDKSISVIGEELWFISIHTFSIFFKRYMGLSPLDYRKKHRQQLRVR</sequence>
<keyword evidence="1" id="KW-0805">Transcription regulation</keyword>
<reference evidence="6" key="1">
    <citation type="submission" date="2018-12" db="EMBL/GenBank/DDBJ databases">
        <title>Genome sequence of Peanibacillus sp.</title>
        <authorList>
            <person name="Subramani G."/>
            <person name="Srinivasan S."/>
            <person name="Kim M.K."/>
        </authorList>
    </citation>
    <scope>NUCLEOTIDE SEQUENCE [LARGE SCALE GENOMIC DNA]</scope>
    <source>
        <strain evidence="6">18JY67-1</strain>
    </source>
</reference>
<keyword evidence="6" id="KW-1185">Reference proteome</keyword>
<evidence type="ECO:0000256" key="1">
    <source>
        <dbReference type="ARBA" id="ARBA00023015"/>
    </source>
</evidence>
<proteinExistence type="predicted"/>
<dbReference type="Pfam" id="PF12833">
    <property type="entry name" value="HTH_18"/>
    <property type="match status" value="1"/>
</dbReference>
<keyword evidence="2" id="KW-0238">DNA-binding</keyword>
<dbReference type="InterPro" id="IPR037923">
    <property type="entry name" value="HTH-like"/>
</dbReference>
<evidence type="ECO:0000256" key="3">
    <source>
        <dbReference type="ARBA" id="ARBA00023163"/>
    </source>
</evidence>
<dbReference type="KEGG" id="palb:EJC50_26980"/>
<dbReference type="SUPFAM" id="SSF51215">
    <property type="entry name" value="Regulatory protein AraC"/>
    <property type="match status" value="1"/>
</dbReference>
<dbReference type="InterPro" id="IPR003313">
    <property type="entry name" value="AraC-bd"/>
</dbReference>
<dbReference type="PANTHER" id="PTHR43280">
    <property type="entry name" value="ARAC-FAMILY TRANSCRIPTIONAL REGULATOR"/>
    <property type="match status" value="1"/>
</dbReference>
<dbReference type="OrthoDB" id="2611870at2"/>
<organism evidence="5 6">
    <name type="scientific">Paenibacillus albus</name>
    <dbReference type="NCBI Taxonomy" id="2495582"/>
    <lineage>
        <taxon>Bacteria</taxon>
        <taxon>Bacillati</taxon>
        <taxon>Bacillota</taxon>
        <taxon>Bacilli</taxon>
        <taxon>Bacillales</taxon>
        <taxon>Paenibacillaceae</taxon>
        <taxon>Paenibacillus</taxon>
    </lineage>
</organism>
<dbReference type="Pfam" id="PF02311">
    <property type="entry name" value="AraC_binding"/>
    <property type="match status" value="1"/>
</dbReference>
<dbReference type="SMART" id="SM00342">
    <property type="entry name" value="HTH_ARAC"/>
    <property type="match status" value="1"/>
</dbReference>
<dbReference type="Gene3D" id="1.10.10.60">
    <property type="entry name" value="Homeodomain-like"/>
    <property type="match status" value="2"/>
</dbReference>
<dbReference type="GO" id="GO:0003700">
    <property type="term" value="F:DNA-binding transcription factor activity"/>
    <property type="evidence" value="ECO:0007669"/>
    <property type="project" value="InterPro"/>
</dbReference>
<dbReference type="Proteomes" id="UP000272528">
    <property type="component" value="Chromosome"/>
</dbReference>
<evidence type="ECO:0000259" key="4">
    <source>
        <dbReference type="PROSITE" id="PS01124"/>
    </source>
</evidence>
<evidence type="ECO:0000313" key="5">
    <source>
        <dbReference type="EMBL" id="AZN43933.1"/>
    </source>
</evidence>
<dbReference type="PANTHER" id="PTHR43280:SF28">
    <property type="entry name" value="HTH-TYPE TRANSCRIPTIONAL ACTIVATOR RHAS"/>
    <property type="match status" value="1"/>
</dbReference>
<dbReference type="AlphaFoldDB" id="A0A3Q8XA90"/>
<evidence type="ECO:0000313" key="6">
    <source>
        <dbReference type="Proteomes" id="UP000272528"/>
    </source>
</evidence>
<accession>A0A3Q8XA90</accession>
<dbReference type="Gene3D" id="2.60.120.10">
    <property type="entry name" value="Jelly Rolls"/>
    <property type="match status" value="1"/>
</dbReference>
<dbReference type="GO" id="GO:0043565">
    <property type="term" value="F:sequence-specific DNA binding"/>
    <property type="evidence" value="ECO:0007669"/>
    <property type="project" value="InterPro"/>
</dbReference>
<dbReference type="SUPFAM" id="SSF46689">
    <property type="entry name" value="Homeodomain-like"/>
    <property type="match status" value="2"/>
</dbReference>
<dbReference type="InterPro" id="IPR009057">
    <property type="entry name" value="Homeodomain-like_sf"/>
</dbReference>
<gene>
    <name evidence="5" type="ORF">EJC50_26980</name>
</gene>
<protein>
    <submittedName>
        <fullName evidence="5">AraC family transcriptional regulator</fullName>
    </submittedName>
</protein>
<dbReference type="EMBL" id="CP034437">
    <property type="protein sequence ID" value="AZN43933.1"/>
    <property type="molecule type" value="Genomic_DNA"/>
</dbReference>
<dbReference type="PROSITE" id="PS01124">
    <property type="entry name" value="HTH_ARAC_FAMILY_2"/>
    <property type="match status" value="1"/>
</dbReference>
<name>A0A3Q8XA90_9BACL</name>
<feature type="domain" description="HTH araC/xylS-type" evidence="4">
    <location>
        <begin position="190"/>
        <end position="288"/>
    </location>
</feature>
<evidence type="ECO:0000256" key="2">
    <source>
        <dbReference type="ARBA" id="ARBA00023125"/>
    </source>
</evidence>
<keyword evidence="3" id="KW-0804">Transcription</keyword>